<organism evidence="2 3">
    <name type="scientific">Ruminiclostridium papyrosolvens C7</name>
    <dbReference type="NCBI Taxonomy" id="1330534"/>
    <lineage>
        <taxon>Bacteria</taxon>
        <taxon>Bacillati</taxon>
        <taxon>Bacillota</taxon>
        <taxon>Clostridia</taxon>
        <taxon>Eubacteriales</taxon>
        <taxon>Oscillospiraceae</taxon>
        <taxon>Ruminiclostridium</taxon>
    </lineage>
</organism>
<keyword evidence="1" id="KW-0812">Transmembrane</keyword>
<evidence type="ECO:0000313" key="2">
    <source>
        <dbReference type="EMBL" id="EPR11579.1"/>
    </source>
</evidence>
<evidence type="ECO:0000313" key="3">
    <source>
        <dbReference type="Proteomes" id="UP000016860"/>
    </source>
</evidence>
<name>U4R0S8_9FIRM</name>
<gene>
    <name evidence="2" type="ORF">L323_11625</name>
</gene>
<keyword evidence="1" id="KW-1133">Transmembrane helix</keyword>
<dbReference type="AlphaFoldDB" id="U4R0S8"/>
<dbReference type="OrthoDB" id="2872191at2"/>
<dbReference type="EMBL" id="ATAY01000037">
    <property type="protein sequence ID" value="EPR11579.1"/>
    <property type="molecule type" value="Genomic_DNA"/>
</dbReference>
<comment type="caution">
    <text evidence="2">The sequence shown here is derived from an EMBL/GenBank/DDBJ whole genome shotgun (WGS) entry which is preliminary data.</text>
</comment>
<evidence type="ECO:0000256" key="1">
    <source>
        <dbReference type="SAM" id="Phobius"/>
    </source>
</evidence>
<dbReference type="Proteomes" id="UP000016860">
    <property type="component" value="Unassembled WGS sequence"/>
</dbReference>
<sequence length="111" mass="12992">MRDTSSRNKIIALIIVILFLVSFAGLYVYGSFYTTTGYCDIKYKQIENNKCYIFARNGNRNIRLECNKDDYEKITVDSYLAYGISYKWSTLSPNKGKLLYINFNDVIDNRH</sequence>
<dbReference type="PATRIC" id="fig|1330534.3.peg.2317"/>
<protein>
    <submittedName>
        <fullName evidence="2">Uncharacterized protein</fullName>
    </submittedName>
</protein>
<keyword evidence="1" id="KW-0472">Membrane</keyword>
<accession>U4R0S8</accession>
<proteinExistence type="predicted"/>
<dbReference type="RefSeq" id="WP_020815825.1">
    <property type="nucleotide sequence ID" value="NZ_ATAY01000037.1"/>
</dbReference>
<reference evidence="2 3" key="1">
    <citation type="journal article" date="2013" name="Genome Announc.">
        <title>Draft Genome Sequence of the Cellulolytic Bacterium Clostridium papyrosolvens C7 (ATCC 700395).</title>
        <authorList>
            <person name="Zepeda V."/>
            <person name="Dassa B."/>
            <person name="Borovok I."/>
            <person name="Lamed R."/>
            <person name="Bayer E.A."/>
            <person name="Cate J.H."/>
        </authorList>
    </citation>
    <scope>NUCLEOTIDE SEQUENCE [LARGE SCALE GENOMIC DNA]</scope>
    <source>
        <strain evidence="2 3">C7</strain>
    </source>
</reference>
<feature type="transmembrane region" description="Helical" evidence="1">
    <location>
        <begin position="12"/>
        <end position="32"/>
    </location>
</feature>